<protein>
    <submittedName>
        <fullName evidence="2">Uncharacterized protein</fullName>
    </submittedName>
</protein>
<feature type="compositionally biased region" description="Polar residues" evidence="1">
    <location>
        <begin position="407"/>
        <end position="420"/>
    </location>
</feature>
<accession>A0AAD2PWZ3</accession>
<comment type="caution">
    <text evidence="2">The sequence shown here is derived from an EMBL/GenBank/DDBJ whole genome shotgun (WGS) entry which is preliminary data.</text>
</comment>
<gene>
    <name evidence="2" type="ORF">CYCCA115_LOCUS20370</name>
</gene>
<organism evidence="2 3">
    <name type="scientific">Cylindrotheca closterium</name>
    <dbReference type="NCBI Taxonomy" id="2856"/>
    <lineage>
        <taxon>Eukaryota</taxon>
        <taxon>Sar</taxon>
        <taxon>Stramenopiles</taxon>
        <taxon>Ochrophyta</taxon>
        <taxon>Bacillariophyta</taxon>
        <taxon>Bacillariophyceae</taxon>
        <taxon>Bacillariophycidae</taxon>
        <taxon>Bacillariales</taxon>
        <taxon>Bacillariaceae</taxon>
        <taxon>Cylindrotheca</taxon>
    </lineage>
</organism>
<dbReference type="Proteomes" id="UP001295423">
    <property type="component" value="Unassembled WGS sequence"/>
</dbReference>
<evidence type="ECO:0000313" key="2">
    <source>
        <dbReference type="EMBL" id="CAJ1963882.1"/>
    </source>
</evidence>
<name>A0AAD2PWZ3_9STRA</name>
<feature type="region of interest" description="Disordered" evidence="1">
    <location>
        <begin position="375"/>
        <end position="436"/>
    </location>
</feature>
<evidence type="ECO:0000313" key="3">
    <source>
        <dbReference type="Proteomes" id="UP001295423"/>
    </source>
</evidence>
<proteinExistence type="predicted"/>
<keyword evidence="3" id="KW-1185">Reference proteome</keyword>
<evidence type="ECO:0000256" key="1">
    <source>
        <dbReference type="SAM" id="MobiDB-lite"/>
    </source>
</evidence>
<reference evidence="2" key="1">
    <citation type="submission" date="2023-08" db="EMBL/GenBank/DDBJ databases">
        <authorList>
            <person name="Audoor S."/>
            <person name="Bilcke G."/>
        </authorList>
    </citation>
    <scope>NUCLEOTIDE SEQUENCE</scope>
</reference>
<dbReference type="EMBL" id="CAKOGP040002163">
    <property type="protein sequence ID" value="CAJ1963882.1"/>
    <property type="molecule type" value="Genomic_DNA"/>
</dbReference>
<sequence length="489" mass="55174">MGDDNEEYQHIFYQLHTPGQSLTDVAVIQRRKNDKSLSILANLQNAIHKNRSRLLQNHDAEDLRLYAKGTTAANYPNEQPLAIDVSLDDERIQGTSTALPLLVVVSSPTPLLPAANNSYDMASVHQMVQELTQTVREATSLLKVTIDDESAVAFSKVTSKRYNQVMGCMKIKMNTADWKNKPKLDLSGVNFEWDSTKEDSKLNRDKYMAHLKTHLELPNSVTTFDGSESNDLLRAWFSFAQLELKGNVDVIVVDARHKLIQAARNHILMGIELKKTGNKAHEKIHRQVVLQHLAASQLNPNTGVLTLMTDLCDRWYFYWFKESTPELMTYSALQSEAKYLIAHFLDEPNNSFLPESFLRRGSWDSIFGALESIQEEGQSDQGGRSPEGGSDNVSSSDIDDVERDSKNTTSGAAEAANTTDRQNKRERNSGAKKQMQLGFASSNLDFMDEDERRDEIFRMVLQNPHNRYLFPEPEVETPGDVPPREILLG</sequence>
<feature type="region of interest" description="Disordered" evidence="1">
    <location>
        <begin position="470"/>
        <end position="489"/>
    </location>
</feature>
<dbReference type="AlphaFoldDB" id="A0AAD2PWZ3"/>